<dbReference type="Proteomes" id="UP001497700">
    <property type="component" value="Unassembled WGS sequence"/>
</dbReference>
<name>A0ACB9YRJ4_9PEZI</name>
<comment type="caution">
    <text evidence="1">The sequence shown here is derived from an EMBL/GenBank/DDBJ whole genome shotgun (WGS) entry which is preliminary data.</text>
</comment>
<evidence type="ECO:0000313" key="1">
    <source>
        <dbReference type="EMBL" id="KAI4861822.1"/>
    </source>
</evidence>
<sequence length="103" mass="11091">MPSYVITGVSKGLGYEFLRQISANPSNTVIGIVRDKPTTIKKVSEELQGRSNIHILQADILDYDALKGAVEDTAKITGGSLDYLIANAGYVSQFDAYDPIGVL</sequence>
<evidence type="ECO:0000313" key="2">
    <source>
        <dbReference type="Proteomes" id="UP001497700"/>
    </source>
</evidence>
<accession>A0ACB9YRJ4</accession>
<dbReference type="EMBL" id="MU393541">
    <property type="protein sequence ID" value="KAI4861822.1"/>
    <property type="molecule type" value="Genomic_DNA"/>
</dbReference>
<organism evidence="1 2">
    <name type="scientific">Hypoxylon rubiginosum</name>
    <dbReference type="NCBI Taxonomy" id="110542"/>
    <lineage>
        <taxon>Eukaryota</taxon>
        <taxon>Fungi</taxon>
        <taxon>Dikarya</taxon>
        <taxon>Ascomycota</taxon>
        <taxon>Pezizomycotina</taxon>
        <taxon>Sordariomycetes</taxon>
        <taxon>Xylariomycetidae</taxon>
        <taxon>Xylariales</taxon>
        <taxon>Hypoxylaceae</taxon>
        <taxon>Hypoxylon</taxon>
    </lineage>
</organism>
<reference evidence="1 2" key="1">
    <citation type="journal article" date="2022" name="New Phytol.">
        <title>Ecological generalism drives hyperdiversity of secondary metabolite gene clusters in xylarialean endophytes.</title>
        <authorList>
            <person name="Franco M.E.E."/>
            <person name="Wisecaver J.H."/>
            <person name="Arnold A.E."/>
            <person name="Ju Y.M."/>
            <person name="Slot J.C."/>
            <person name="Ahrendt S."/>
            <person name="Moore L.P."/>
            <person name="Eastman K.E."/>
            <person name="Scott K."/>
            <person name="Konkel Z."/>
            <person name="Mondo S.J."/>
            <person name="Kuo A."/>
            <person name="Hayes R.D."/>
            <person name="Haridas S."/>
            <person name="Andreopoulos B."/>
            <person name="Riley R."/>
            <person name="LaButti K."/>
            <person name="Pangilinan J."/>
            <person name="Lipzen A."/>
            <person name="Amirebrahimi M."/>
            <person name="Yan J."/>
            <person name="Adam C."/>
            <person name="Keymanesh K."/>
            <person name="Ng V."/>
            <person name="Louie K."/>
            <person name="Northen T."/>
            <person name="Drula E."/>
            <person name="Henrissat B."/>
            <person name="Hsieh H.M."/>
            <person name="Youens-Clark K."/>
            <person name="Lutzoni F."/>
            <person name="Miadlikowska J."/>
            <person name="Eastwood D.C."/>
            <person name="Hamelin R.C."/>
            <person name="Grigoriev I.V."/>
            <person name="U'Ren J.M."/>
        </authorList>
    </citation>
    <scope>NUCLEOTIDE SEQUENCE [LARGE SCALE GENOMIC DNA]</scope>
    <source>
        <strain evidence="1 2">CBS 119005</strain>
    </source>
</reference>
<keyword evidence="2" id="KW-1185">Reference proteome</keyword>
<gene>
    <name evidence="1" type="ORF">F4820DRAFT_451600</name>
</gene>
<protein>
    <submittedName>
        <fullName evidence="1">Uncharacterized protein</fullName>
    </submittedName>
</protein>
<proteinExistence type="predicted"/>